<dbReference type="InterPro" id="IPR005152">
    <property type="entry name" value="Lipase_secreted"/>
</dbReference>
<organism evidence="2 3">
    <name type="scientific">Faucicola osloensis</name>
    <name type="common">Moraxella osloensis</name>
    <dbReference type="NCBI Taxonomy" id="34062"/>
    <lineage>
        <taxon>Bacteria</taxon>
        <taxon>Pseudomonadati</taxon>
        <taxon>Pseudomonadota</taxon>
        <taxon>Gammaproteobacteria</taxon>
        <taxon>Moraxellales</taxon>
        <taxon>Moraxellaceae</taxon>
        <taxon>Faucicola</taxon>
    </lineage>
</organism>
<dbReference type="PROSITE" id="PS51257">
    <property type="entry name" value="PROKAR_LIPOPROTEIN"/>
    <property type="match status" value="1"/>
</dbReference>
<dbReference type="GO" id="GO:0016042">
    <property type="term" value="P:lipid catabolic process"/>
    <property type="evidence" value="ECO:0007669"/>
    <property type="project" value="InterPro"/>
</dbReference>
<dbReference type="GO" id="GO:0006508">
    <property type="term" value="P:proteolysis"/>
    <property type="evidence" value="ECO:0007669"/>
    <property type="project" value="InterPro"/>
</dbReference>
<gene>
    <name evidence="2" type="ORF">NP7_05240</name>
</gene>
<protein>
    <submittedName>
        <fullName evidence="2">Alpha/beta hydrolase</fullName>
    </submittedName>
</protein>
<dbReference type="SUPFAM" id="SSF53474">
    <property type="entry name" value="alpha/beta-Hydrolases"/>
    <property type="match status" value="1"/>
</dbReference>
<dbReference type="GO" id="GO:0008236">
    <property type="term" value="F:serine-type peptidase activity"/>
    <property type="evidence" value="ECO:0007669"/>
    <property type="project" value="InterPro"/>
</dbReference>
<dbReference type="InterPro" id="IPR029058">
    <property type="entry name" value="AB_hydrolase_fold"/>
</dbReference>
<feature type="domain" description="Peptidase S9 prolyl oligopeptidase catalytic" evidence="1">
    <location>
        <begin position="163"/>
        <end position="244"/>
    </location>
</feature>
<proteinExistence type="predicted"/>
<dbReference type="Gene3D" id="3.40.50.1820">
    <property type="entry name" value="alpha/beta hydrolase"/>
    <property type="match status" value="1"/>
</dbReference>
<evidence type="ECO:0000313" key="2">
    <source>
        <dbReference type="EMBL" id="ATR78710.1"/>
    </source>
</evidence>
<dbReference type="GO" id="GO:0004806">
    <property type="term" value="F:triacylglycerol lipase activity"/>
    <property type="evidence" value="ECO:0007669"/>
    <property type="project" value="InterPro"/>
</dbReference>
<accession>A0A2D2LUR4</accession>
<keyword evidence="2" id="KW-0378">Hydrolase</keyword>
<dbReference type="RefSeq" id="WP_100269975.1">
    <property type="nucleotide sequence ID" value="NZ_CP024443.1"/>
</dbReference>
<evidence type="ECO:0000259" key="1">
    <source>
        <dbReference type="Pfam" id="PF00326"/>
    </source>
</evidence>
<dbReference type="Proteomes" id="UP000229340">
    <property type="component" value="Chromosome"/>
</dbReference>
<dbReference type="PANTHER" id="PTHR34853">
    <property type="match status" value="1"/>
</dbReference>
<dbReference type="Pfam" id="PF00326">
    <property type="entry name" value="Peptidase_S9"/>
    <property type="match status" value="1"/>
</dbReference>
<dbReference type="EMBL" id="CP024443">
    <property type="protein sequence ID" value="ATR78710.1"/>
    <property type="molecule type" value="Genomic_DNA"/>
</dbReference>
<evidence type="ECO:0000313" key="3">
    <source>
        <dbReference type="Proteomes" id="UP000229340"/>
    </source>
</evidence>
<reference evidence="3" key="1">
    <citation type="submission" date="2017-11" db="EMBL/GenBank/DDBJ databases">
        <title>Complete genome sequence of Moraxella osloensis NP7 isolated from human skin.</title>
        <authorList>
            <person name="Lee K."/>
            <person name="Lim J.Y."/>
            <person name="Hwang I."/>
        </authorList>
    </citation>
    <scope>NUCLEOTIDE SEQUENCE [LARGE SCALE GENOMIC DNA]</scope>
    <source>
        <strain evidence="3">NP7</strain>
    </source>
</reference>
<name>A0A2D2LUR4_FAUOS</name>
<dbReference type="AlphaFoldDB" id="A0A2D2LUR4"/>
<sequence>MHRQSDLIHPTFSLTKIFISVWLASTLAACGSDNNSATTPPAKTGVASLPTGNLIKDPLTTKNLTPSALTQLFNTTDPDFSQVAATPKCGVRVEYMQYDTVDVKGNKTDATGAVFIPTGTDASCSGNRPIVLNAHGTATTKAYNFAEVGNANNEAGPAATLLAALFAGQGYVVVSPNYAGYDKSSLAYHPYLNAQQQSHEMADALKAGREVVRRTGSATNVADNGKLFITGYSQGGYVTMATTRYLETLKEPVTAALPISGPYAMEAFGDVVFGGKVMLGATFFAPLMARNYQEQYGNIYAKPSDMFAPANADEIPSLLPSASMTDMQLILSGKLPASAMFQKAPTGNSMLDALSPSDPAFSFGFDTTQYLIKNDYRLGYLADAQKNVDWAVPYLQGYTNYSPVPATLPEHPLRKALKANDLRGYLPTMPVIMCGGNQDPMVFFDVNSSLMKTLWDTDANKTSATKLGIIDIDVTNRATRQKPVYQTLGFDTVNNNSIQSQSEKMQAGFASKVQNIAAIAAANGGNPSQAVAMQYHGLVTPYCMGVAPTLFSQF</sequence>
<dbReference type="PANTHER" id="PTHR34853:SF1">
    <property type="entry name" value="LIPASE 5"/>
    <property type="match status" value="1"/>
</dbReference>
<dbReference type="InterPro" id="IPR001375">
    <property type="entry name" value="Peptidase_S9_cat"/>
</dbReference>